<dbReference type="InterPro" id="IPR012337">
    <property type="entry name" value="RNaseH-like_sf"/>
</dbReference>
<keyword evidence="11" id="KW-1185">Reference proteome</keyword>
<dbReference type="InterPro" id="IPR050951">
    <property type="entry name" value="Retrovirus_Pol_polyprotein"/>
</dbReference>
<dbReference type="EC" id="2.7.7.49" evidence="1"/>
<feature type="compositionally biased region" description="Basic and acidic residues" evidence="7">
    <location>
        <begin position="669"/>
        <end position="687"/>
    </location>
</feature>
<evidence type="ECO:0000259" key="8">
    <source>
        <dbReference type="Pfam" id="PF17919"/>
    </source>
</evidence>
<keyword evidence="5" id="KW-0695">RNA-directed DNA polymerase</keyword>
<dbReference type="FunFam" id="3.10.20.370:FF:000001">
    <property type="entry name" value="Retrovirus-related Pol polyprotein from transposon 17.6-like protein"/>
    <property type="match status" value="1"/>
</dbReference>
<sequence>MDHGRRTSENLYLLISSLLPPRGTADPTPNSKDADFYKDFEEIADANAFSGLSILLQGDVVTWWMEVKSTITTWENAKKAIRDEFTPRPPAHRIYQMIFETKKKAKQAAQQTAEPKNVEQMGNNTNFSCYGCGHPGVIRRNCPKSNNKPVSAAPNLQFCLLDVKPLGRLAVKIQIHGVPGTAYIDSAARTSLTSIQLYHILTERGHKFLSTTVQLMHTKLPHFWELTFYGRLAWSSTTPIPDRLFPDNATRPTVSSKPKRTPPGTGDPPRSKHSKRALTTAPVLRQADPGSPYTLRADASSCALGAALFQGESPDEKPIEYASRRLKPPEKNYLTTETEALAVVWSVQKFRGYLEEAPAVIITNTNRYGPWAFQLQPYNLRIEYTPGKANVVTNTLSRPFLTKEPPLCHISLIHTELPRRGAAEIHDDNEEAQLVVPKQERDNILREFHDMPTAGHYGTDHTLTKISRHFYWPGIRNDFKNYVRKCNACQRYKVDNKIQAVGPLPEGPQGENWIYITEDCATRWTELFSLTKATADACAWTLVSEICLRFGLPRCVISDNGITQKFTPVYHPSANMLERKNRDLKTQLAILVGTNHTDWPNKLPGIRFAMNTAKFSSAGYSAIFLNFGREFRTPAEFCHGLRSVIQNENFIPEVTLRLLELADHLKEAQEVQEKEQDRRKTTADSKRRPGPTYAPGDRVYVVTRLVSNTSKQCSSKFSLRRDGPYLILSAKGPCSYEVASLEAPDIPLGVYHTSALTPAREKDQSTPVIPIRLRGRPRKVPPTTTTLRTSVETPESSLVPERSVVPQDLLHHPLVLHPRHRALIKLWIMDEERQKTSTLSSLLCYHPEELVLRYTQELLFPTTQSVAVCLERQSLFSAVVGRHTAGVASRSVRCPGVGCQDAGREKCVARTYGYSGRTWTLLMFPFTGRRGCEEESGMAGVPSQREGTGRDKGESGMAGLPSQREGTGRDKGESGMAWVPSQREGTGRDKGESGMAGFPHKEKERAGTSEKSEMKARSEAESESERGVRVSSAGRNTGSRVDSVDAVEAVGSALIFCPGSEKERNFSATGSVS</sequence>
<organism evidence="10 11">
    <name type="scientific">Tenebrio molitor</name>
    <name type="common">Yellow mealworm beetle</name>
    <dbReference type="NCBI Taxonomy" id="7067"/>
    <lineage>
        <taxon>Eukaryota</taxon>
        <taxon>Metazoa</taxon>
        <taxon>Ecdysozoa</taxon>
        <taxon>Arthropoda</taxon>
        <taxon>Hexapoda</taxon>
        <taxon>Insecta</taxon>
        <taxon>Pterygota</taxon>
        <taxon>Neoptera</taxon>
        <taxon>Endopterygota</taxon>
        <taxon>Coleoptera</taxon>
        <taxon>Polyphaga</taxon>
        <taxon>Cucujiformia</taxon>
        <taxon>Tenebrionidae</taxon>
        <taxon>Tenebrio</taxon>
    </lineage>
</organism>
<feature type="compositionally biased region" description="Basic and acidic residues" evidence="7">
    <location>
        <begin position="999"/>
        <end position="1028"/>
    </location>
</feature>
<keyword evidence="4" id="KW-0378">Hydrolase</keyword>
<dbReference type="PANTHER" id="PTHR37984:SF5">
    <property type="entry name" value="PROTEIN NYNRIN-LIKE"/>
    <property type="match status" value="1"/>
</dbReference>
<keyword evidence="4" id="KW-0255">Endonuclease</keyword>
<evidence type="ECO:0000256" key="4">
    <source>
        <dbReference type="ARBA" id="ARBA00022759"/>
    </source>
</evidence>
<reference evidence="10" key="2">
    <citation type="submission" date="2021-08" db="EMBL/GenBank/DDBJ databases">
        <authorList>
            <person name="Eriksson T."/>
        </authorList>
    </citation>
    <scope>NUCLEOTIDE SEQUENCE</scope>
    <source>
        <strain evidence="10">Stoneville</strain>
        <tissue evidence="10">Whole head</tissue>
    </source>
</reference>
<dbReference type="InterPro" id="IPR041577">
    <property type="entry name" value="RT_RNaseH_2"/>
</dbReference>
<feature type="region of interest" description="Disordered" evidence="7">
    <location>
        <begin position="932"/>
        <end position="1043"/>
    </location>
</feature>
<gene>
    <name evidence="10" type="ORF">GEV33_003804</name>
</gene>
<dbReference type="GO" id="GO:0004519">
    <property type="term" value="F:endonuclease activity"/>
    <property type="evidence" value="ECO:0007669"/>
    <property type="project" value="UniProtKB-KW"/>
</dbReference>
<protein>
    <recommendedName>
        <fullName evidence="1">RNA-directed DNA polymerase</fullName>
        <ecNumber evidence="1">2.7.7.49</ecNumber>
    </recommendedName>
</protein>
<dbReference type="Pfam" id="PF17919">
    <property type="entry name" value="RT_RNaseH_2"/>
    <property type="match status" value="1"/>
</dbReference>
<dbReference type="GO" id="GO:0003964">
    <property type="term" value="F:RNA-directed DNA polymerase activity"/>
    <property type="evidence" value="ECO:0007669"/>
    <property type="project" value="UniProtKB-KW"/>
</dbReference>
<dbReference type="SUPFAM" id="SSF53098">
    <property type="entry name" value="Ribonuclease H-like"/>
    <property type="match status" value="1"/>
</dbReference>
<dbReference type="Proteomes" id="UP000719412">
    <property type="component" value="Unassembled WGS sequence"/>
</dbReference>
<feature type="domain" description="Reverse transcriptase/retrotransposon-derived protein RNase H-like" evidence="8">
    <location>
        <begin position="274"/>
        <end position="359"/>
    </location>
</feature>
<evidence type="ECO:0000313" key="11">
    <source>
        <dbReference type="Proteomes" id="UP000719412"/>
    </source>
</evidence>
<name>A0A8J6HQX9_TENMO</name>
<dbReference type="AlphaFoldDB" id="A0A8J6HQX9"/>
<feature type="compositionally biased region" description="Polar residues" evidence="7">
    <location>
        <begin position="782"/>
        <end position="796"/>
    </location>
</feature>
<dbReference type="Gene3D" id="3.10.20.370">
    <property type="match status" value="1"/>
</dbReference>
<feature type="region of interest" description="Disordered" evidence="7">
    <location>
        <begin position="241"/>
        <end position="290"/>
    </location>
</feature>
<dbReference type="PANTHER" id="PTHR37984">
    <property type="entry name" value="PROTEIN CBG26694"/>
    <property type="match status" value="1"/>
</dbReference>
<proteinExistence type="predicted"/>
<evidence type="ECO:0000313" key="10">
    <source>
        <dbReference type="EMBL" id="KAH0818987.1"/>
    </source>
</evidence>
<feature type="domain" description="Integrase zinc-binding" evidence="9">
    <location>
        <begin position="436"/>
        <end position="494"/>
    </location>
</feature>
<feature type="region of interest" description="Disordered" evidence="7">
    <location>
        <begin position="776"/>
        <end position="798"/>
    </location>
</feature>
<dbReference type="Gene3D" id="3.30.420.10">
    <property type="entry name" value="Ribonuclease H-like superfamily/Ribonuclease H"/>
    <property type="match status" value="1"/>
</dbReference>
<dbReference type="InterPro" id="IPR043502">
    <property type="entry name" value="DNA/RNA_pol_sf"/>
</dbReference>
<dbReference type="InterPro" id="IPR041588">
    <property type="entry name" value="Integrase_H2C2"/>
</dbReference>
<evidence type="ECO:0000256" key="5">
    <source>
        <dbReference type="ARBA" id="ARBA00022918"/>
    </source>
</evidence>
<evidence type="ECO:0000256" key="6">
    <source>
        <dbReference type="ARBA" id="ARBA00023268"/>
    </source>
</evidence>
<evidence type="ECO:0000256" key="1">
    <source>
        <dbReference type="ARBA" id="ARBA00012493"/>
    </source>
</evidence>
<evidence type="ECO:0000256" key="3">
    <source>
        <dbReference type="ARBA" id="ARBA00022722"/>
    </source>
</evidence>
<comment type="caution">
    <text evidence="10">The sequence shown here is derived from an EMBL/GenBank/DDBJ whole genome shotgun (WGS) entry which is preliminary data.</text>
</comment>
<dbReference type="InterPro" id="IPR036397">
    <property type="entry name" value="RNaseH_sf"/>
</dbReference>
<dbReference type="FunFam" id="1.10.340.70:FF:000001">
    <property type="entry name" value="Retrovirus-related Pol polyprotein from transposon gypsy-like Protein"/>
    <property type="match status" value="1"/>
</dbReference>
<reference evidence="10" key="1">
    <citation type="journal article" date="2020" name="J Insects Food Feed">
        <title>The yellow mealworm (Tenebrio molitor) genome: a resource for the emerging insects as food and feed industry.</title>
        <authorList>
            <person name="Eriksson T."/>
            <person name="Andere A."/>
            <person name="Kelstrup H."/>
            <person name="Emery V."/>
            <person name="Picard C."/>
        </authorList>
    </citation>
    <scope>NUCLEOTIDE SEQUENCE</scope>
    <source>
        <strain evidence="10">Stoneville</strain>
        <tissue evidence="10">Whole head</tissue>
    </source>
</reference>
<evidence type="ECO:0000256" key="7">
    <source>
        <dbReference type="SAM" id="MobiDB-lite"/>
    </source>
</evidence>
<dbReference type="EMBL" id="JABDTM020016017">
    <property type="protein sequence ID" value="KAH0818987.1"/>
    <property type="molecule type" value="Genomic_DNA"/>
</dbReference>
<evidence type="ECO:0000259" key="9">
    <source>
        <dbReference type="Pfam" id="PF17921"/>
    </source>
</evidence>
<dbReference type="Gene3D" id="1.10.340.70">
    <property type="match status" value="1"/>
</dbReference>
<keyword evidence="2" id="KW-0808">Transferase</keyword>
<accession>A0A8J6HQX9</accession>
<evidence type="ECO:0000256" key="2">
    <source>
        <dbReference type="ARBA" id="ARBA00022695"/>
    </source>
</evidence>
<keyword evidence="2" id="KW-0548">Nucleotidyltransferase</keyword>
<dbReference type="GO" id="GO:0042575">
    <property type="term" value="C:DNA polymerase complex"/>
    <property type="evidence" value="ECO:0007669"/>
    <property type="project" value="UniProtKB-ARBA"/>
</dbReference>
<dbReference type="SUPFAM" id="SSF56672">
    <property type="entry name" value="DNA/RNA polymerases"/>
    <property type="match status" value="1"/>
</dbReference>
<keyword evidence="6" id="KW-0511">Multifunctional enzyme</keyword>
<feature type="region of interest" description="Disordered" evidence="7">
    <location>
        <begin position="669"/>
        <end position="696"/>
    </location>
</feature>
<dbReference type="GO" id="GO:0003676">
    <property type="term" value="F:nucleic acid binding"/>
    <property type="evidence" value="ECO:0007669"/>
    <property type="project" value="InterPro"/>
</dbReference>
<dbReference type="CDD" id="cd09274">
    <property type="entry name" value="RNase_HI_RT_Ty3"/>
    <property type="match status" value="1"/>
</dbReference>
<keyword evidence="3" id="KW-0540">Nuclease</keyword>
<dbReference type="Pfam" id="PF17921">
    <property type="entry name" value="Integrase_H2C2"/>
    <property type="match status" value="1"/>
</dbReference>